<sequence>MSYCLNPACPHPVNAPDAFTCVACESPLLLKQRYQAVKLLGEAGCCRTFEGIDRERPGDRVAIKQYLLVDFSSLGEDLGDRDELDRIRNLFEKEARRWQIVGQHPQIPTVRAYFCDERALYLIQEYVEGHTLHHLDQPHPYTEAQIRQFLANILPVLKYIHDSGVIHRDIKPNNLLQKPDGDLLLIDFGISRDLADRLSQTGLFVDEGYAAPEMRFRQVYPASDLFSLGVTCLVLLTQERTDHLYDPLQGRWMWREYLQQKRTDVSDRLAHLLNKLVNHSINKRYQSAQEVLEDLQQLEAATIPTAEIASSRAETASSTPPTPGSNPEEAIAPKTWQPLHQIDAHDGWVWSVAFSPDGQLLASGSSDRTIVFWDPETGQRR</sequence>
<dbReference type="InterPro" id="IPR015943">
    <property type="entry name" value="WD40/YVTN_repeat-like_dom_sf"/>
</dbReference>
<dbReference type="KEGG" id="oxy:HCG48_17020"/>
<evidence type="ECO:0000256" key="1">
    <source>
        <dbReference type="ARBA" id="ARBA00012513"/>
    </source>
</evidence>
<keyword evidence="3" id="KW-0808">Transferase</keyword>
<dbReference type="CDD" id="cd14014">
    <property type="entry name" value="STKc_PknB_like"/>
    <property type="match status" value="1"/>
</dbReference>
<evidence type="ECO:0000256" key="2">
    <source>
        <dbReference type="ARBA" id="ARBA00022527"/>
    </source>
</evidence>
<evidence type="ECO:0000256" key="8">
    <source>
        <dbReference type="ARBA" id="ARBA00048679"/>
    </source>
</evidence>
<dbReference type="AlphaFoldDB" id="A0A6H1U105"/>
<dbReference type="Proteomes" id="UP000500857">
    <property type="component" value="Chromosome"/>
</dbReference>
<evidence type="ECO:0000313" key="12">
    <source>
        <dbReference type="EMBL" id="QIZ72067.1"/>
    </source>
</evidence>
<keyword evidence="9" id="KW-0853">WD repeat</keyword>
<dbReference type="RefSeq" id="WP_168570218.1">
    <property type="nucleotide sequence ID" value="NZ_CP051167.1"/>
</dbReference>
<dbReference type="PROSITE" id="PS50011">
    <property type="entry name" value="PROTEIN_KINASE_DOM"/>
    <property type="match status" value="1"/>
</dbReference>
<dbReference type="PROSITE" id="PS50082">
    <property type="entry name" value="WD_REPEATS_2"/>
    <property type="match status" value="1"/>
</dbReference>
<evidence type="ECO:0000256" key="5">
    <source>
        <dbReference type="ARBA" id="ARBA00022777"/>
    </source>
</evidence>
<keyword evidence="4" id="KW-0547">Nucleotide-binding</keyword>
<keyword evidence="2" id="KW-0723">Serine/threonine-protein kinase</keyword>
<dbReference type="InterPro" id="IPR011009">
    <property type="entry name" value="Kinase-like_dom_sf"/>
</dbReference>
<comment type="catalytic activity">
    <reaction evidence="8">
        <text>L-seryl-[protein] + ATP = O-phospho-L-seryl-[protein] + ADP + H(+)</text>
        <dbReference type="Rhea" id="RHEA:17989"/>
        <dbReference type="Rhea" id="RHEA-COMP:9863"/>
        <dbReference type="Rhea" id="RHEA-COMP:11604"/>
        <dbReference type="ChEBI" id="CHEBI:15378"/>
        <dbReference type="ChEBI" id="CHEBI:29999"/>
        <dbReference type="ChEBI" id="CHEBI:30616"/>
        <dbReference type="ChEBI" id="CHEBI:83421"/>
        <dbReference type="ChEBI" id="CHEBI:456216"/>
        <dbReference type="EC" id="2.7.11.1"/>
    </reaction>
</comment>
<comment type="catalytic activity">
    <reaction evidence="7">
        <text>L-threonyl-[protein] + ATP = O-phospho-L-threonyl-[protein] + ADP + H(+)</text>
        <dbReference type="Rhea" id="RHEA:46608"/>
        <dbReference type="Rhea" id="RHEA-COMP:11060"/>
        <dbReference type="Rhea" id="RHEA-COMP:11605"/>
        <dbReference type="ChEBI" id="CHEBI:15378"/>
        <dbReference type="ChEBI" id="CHEBI:30013"/>
        <dbReference type="ChEBI" id="CHEBI:30616"/>
        <dbReference type="ChEBI" id="CHEBI:61977"/>
        <dbReference type="ChEBI" id="CHEBI:456216"/>
        <dbReference type="EC" id="2.7.11.1"/>
    </reaction>
</comment>
<keyword evidence="5 12" id="KW-0418">Kinase</keyword>
<dbReference type="EC" id="2.7.11.1" evidence="1"/>
<dbReference type="GO" id="GO:0004674">
    <property type="term" value="F:protein serine/threonine kinase activity"/>
    <property type="evidence" value="ECO:0007669"/>
    <property type="project" value="UniProtKB-KW"/>
</dbReference>
<protein>
    <recommendedName>
        <fullName evidence="1">non-specific serine/threonine protein kinase</fullName>
        <ecNumber evidence="1">2.7.11.1</ecNumber>
    </recommendedName>
</protein>
<feature type="region of interest" description="Disordered" evidence="10">
    <location>
        <begin position="307"/>
        <end position="331"/>
    </location>
</feature>
<dbReference type="SUPFAM" id="SSF56112">
    <property type="entry name" value="Protein kinase-like (PK-like)"/>
    <property type="match status" value="1"/>
</dbReference>
<evidence type="ECO:0000256" key="6">
    <source>
        <dbReference type="ARBA" id="ARBA00022840"/>
    </source>
</evidence>
<dbReference type="InterPro" id="IPR000719">
    <property type="entry name" value="Prot_kinase_dom"/>
</dbReference>
<name>A0A6H1U105_9CYAN</name>
<evidence type="ECO:0000256" key="4">
    <source>
        <dbReference type="ARBA" id="ARBA00022741"/>
    </source>
</evidence>
<dbReference type="PROSITE" id="PS50294">
    <property type="entry name" value="WD_REPEATS_REGION"/>
    <property type="match status" value="1"/>
</dbReference>
<dbReference type="PANTHER" id="PTHR24363:SF0">
    <property type="entry name" value="SERINE_THREONINE KINASE LIKE DOMAIN CONTAINING 1"/>
    <property type="match status" value="1"/>
</dbReference>
<organism evidence="12 13">
    <name type="scientific">Oxynema aestuarii AP17</name>
    <dbReference type="NCBI Taxonomy" id="2064643"/>
    <lineage>
        <taxon>Bacteria</taxon>
        <taxon>Bacillati</taxon>
        <taxon>Cyanobacteriota</taxon>
        <taxon>Cyanophyceae</taxon>
        <taxon>Oscillatoriophycideae</taxon>
        <taxon>Oscillatoriales</taxon>
        <taxon>Oscillatoriaceae</taxon>
        <taxon>Oxynema</taxon>
        <taxon>Oxynema aestuarii</taxon>
    </lineage>
</organism>
<gene>
    <name evidence="12" type="ORF">HCG48_17020</name>
</gene>
<dbReference type="Pfam" id="PF00400">
    <property type="entry name" value="WD40"/>
    <property type="match status" value="1"/>
</dbReference>
<dbReference type="SMART" id="SM00320">
    <property type="entry name" value="WD40"/>
    <property type="match status" value="1"/>
</dbReference>
<dbReference type="Gene3D" id="1.10.510.10">
    <property type="entry name" value="Transferase(Phosphotransferase) domain 1"/>
    <property type="match status" value="1"/>
</dbReference>
<dbReference type="GO" id="GO:0005524">
    <property type="term" value="F:ATP binding"/>
    <property type="evidence" value="ECO:0007669"/>
    <property type="project" value="UniProtKB-KW"/>
</dbReference>
<evidence type="ECO:0000313" key="13">
    <source>
        <dbReference type="Proteomes" id="UP000500857"/>
    </source>
</evidence>
<keyword evidence="13" id="KW-1185">Reference proteome</keyword>
<keyword evidence="6" id="KW-0067">ATP-binding</keyword>
<evidence type="ECO:0000259" key="11">
    <source>
        <dbReference type="PROSITE" id="PS50011"/>
    </source>
</evidence>
<accession>A0A6H1U105</accession>
<dbReference type="Gene3D" id="2.130.10.10">
    <property type="entry name" value="YVTN repeat-like/Quinoprotein amine dehydrogenase"/>
    <property type="match status" value="1"/>
</dbReference>
<feature type="domain" description="Protein kinase" evidence="11">
    <location>
        <begin position="34"/>
        <end position="298"/>
    </location>
</feature>
<evidence type="ECO:0000256" key="10">
    <source>
        <dbReference type="SAM" id="MobiDB-lite"/>
    </source>
</evidence>
<feature type="repeat" description="WD" evidence="9">
    <location>
        <begin position="342"/>
        <end position="381"/>
    </location>
</feature>
<dbReference type="EMBL" id="CP051167">
    <property type="protein sequence ID" value="QIZ72067.1"/>
    <property type="molecule type" value="Genomic_DNA"/>
</dbReference>
<dbReference type="SUPFAM" id="SSF50978">
    <property type="entry name" value="WD40 repeat-like"/>
    <property type="match status" value="1"/>
</dbReference>
<evidence type="ECO:0000256" key="9">
    <source>
        <dbReference type="PROSITE-ProRule" id="PRU00221"/>
    </source>
</evidence>
<dbReference type="SMART" id="SM00220">
    <property type="entry name" value="S_TKc"/>
    <property type="match status" value="1"/>
</dbReference>
<evidence type="ECO:0000256" key="3">
    <source>
        <dbReference type="ARBA" id="ARBA00022679"/>
    </source>
</evidence>
<proteinExistence type="predicted"/>
<dbReference type="InterPro" id="IPR001680">
    <property type="entry name" value="WD40_rpt"/>
</dbReference>
<reference evidence="12 13" key="1">
    <citation type="submission" date="2020-04" db="EMBL/GenBank/DDBJ databases">
        <authorList>
            <person name="Basu S."/>
            <person name="Maruthanayagam V."/>
            <person name="Chakraborty S."/>
            <person name="Pramanik A."/>
            <person name="Mukherjee J."/>
            <person name="Brink B."/>
        </authorList>
    </citation>
    <scope>NUCLEOTIDE SEQUENCE [LARGE SCALE GENOMIC DNA]</scope>
    <source>
        <strain evidence="12 13">AP17</strain>
    </source>
</reference>
<evidence type="ECO:0000256" key="7">
    <source>
        <dbReference type="ARBA" id="ARBA00047899"/>
    </source>
</evidence>
<dbReference type="InterPro" id="IPR036322">
    <property type="entry name" value="WD40_repeat_dom_sf"/>
</dbReference>
<dbReference type="NCBIfam" id="NF045510">
    <property type="entry name" value="4Cys_prefix_kin"/>
    <property type="match status" value="1"/>
</dbReference>
<dbReference type="Gene3D" id="3.30.200.20">
    <property type="entry name" value="Phosphorylase Kinase, domain 1"/>
    <property type="match status" value="1"/>
</dbReference>
<dbReference type="Pfam" id="PF00069">
    <property type="entry name" value="Pkinase"/>
    <property type="match status" value="1"/>
</dbReference>
<dbReference type="PANTHER" id="PTHR24363">
    <property type="entry name" value="SERINE/THREONINE PROTEIN KINASE"/>
    <property type="match status" value="1"/>
</dbReference>